<evidence type="ECO:0000313" key="2">
    <source>
        <dbReference type="Proteomes" id="UP000219573"/>
    </source>
</evidence>
<proteinExistence type="predicted"/>
<reference evidence="2" key="1">
    <citation type="submission" date="2017-09" db="EMBL/GenBank/DDBJ databases">
        <authorList>
            <person name="Varghese N."/>
            <person name="Submissions S."/>
        </authorList>
    </citation>
    <scope>NUCLEOTIDE SEQUENCE [LARGE SCALE GENOMIC DNA]</scope>
    <source>
        <strain evidence="2">MSL47</strain>
    </source>
</reference>
<dbReference type="EMBL" id="OBDZ01000021">
    <property type="protein sequence ID" value="SNY36893.1"/>
    <property type="molecule type" value="Genomic_DNA"/>
</dbReference>
<sequence length="232" mass="24372">MERLSNNREGLHTLNITSNASGAAQAARKGDVIVIVDIIDMSTTAEAALDAGAIEIFGASSDKVSVPVTVNPEKIGYFAGKKAVKHNTELIIVTEPRLGTEEERLDNIQQAMAGVKRSGAKFAKVLPNVGSQVADLADFKDKVVLIITDSGGAAFDAAYTHGAPQVTTGTIVRTGIKKGIKPAKDSAKRAIALAEKYNTGITLVAASSNSYEDVLAAEHIAKLIIEEGFLQV</sequence>
<dbReference type="AlphaFoldDB" id="A0A285HMR2"/>
<evidence type="ECO:0000313" key="1">
    <source>
        <dbReference type="EMBL" id="SNY36893.1"/>
    </source>
</evidence>
<dbReference type="STRING" id="1413210.U472_05770"/>
<name>A0A285HMR2_9FIRM</name>
<dbReference type="OrthoDB" id="1722649at2"/>
<dbReference type="InterPro" id="IPR036702">
    <property type="entry name" value="ComB-like_sf"/>
</dbReference>
<dbReference type="RefSeq" id="WP_097018672.1">
    <property type="nucleotide sequence ID" value="NZ_OBDZ01000021.1"/>
</dbReference>
<organism evidence="1 2">
    <name type="scientific">Orenia metallireducens</name>
    <dbReference type="NCBI Taxonomy" id="1413210"/>
    <lineage>
        <taxon>Bacteria</taxon>
        <taxon>Bacillati</taxon>
        <taxon>Bacillota</taxon>
        <taxon>Clostridia</taxon>
        <taxon>Halanaerobiales</taxon>
        <taxon>Halobacteroidaceae</taxon>
        <taxon>Orenia</taxon>
    </lineage>
</organism>
<accession>A0A285HMR2</accession>
<gene>
    <name evidence="1" type="ORF">SAMN06265827_12151</name>
</gene>
<evidence type="ECO:0008006" key="3">
    <source>
        <dbReference type="Google" id="ProtNLM"/>
    </source>
</evidence>
<dbReference type="GO" id="GO:0000287">
    <property type="term" value="F:magnesium ion binding"/>
    <property type="evidence" value="ECO:0007669"/>
    <property type="project" value="InterPro"/>
</dbReference>
<keyword evidence="2" id="KW-1185">Reference proteome</keyword>
<dbReference type="Proteomes" id="UP000219573">
    <property type="component" value="Unassembled WGS sequence"/>
</dbReference>
<protein>
    <recommendedName>
        <fullName evidence="3">2-phosphosulfolactate phosphatase</fullName>
    </recommendedName>
</protein>
<dbReference type="GO" id="GO:0050532">
    <property type="term" value="F:2-phosphosulfolactate phosphatase activity"/>
    <property type="evidence" value="ECO:0007669"/>
    <property type="project" value="InterPro"/>
</dbReference>
<dbReference type="SUPFAM" id="SSF53756">
    <property type="entry name" value="UDP-Glycosyltransferase/glycogen phosphorylase"/>
    <property type="match status" value="1"/>
</dbReference>
<dbReference type="Gene3D" id="3.90.1560.10">
    <property type="entry name" value="ComB-like"/>
    <property type="match status" value="1"/>
</dbReference>